<organism evidence="1 2">
    <name type="scientific">Gonium pectorale</name>
    <name type="common">Green alga</name>
    <dbReference type="NCBI Taxonomy" id="33097"/>
    <lineage>
        <taxon>Eukaryota</taxon>
        <taxon>Viridiplantae</taxon>
        <taxon>Chlorophyta</taxon>
        <taxon>core chlorophytes</taxon>
        <taxon>Chlorophyceae</taxon>
        <taxon>CS clade</taxon>
        <taxon>Chlamydomonadales</taxon>
        <taxon>Volvocaceae</taxon>
        <taxon>Gonium</taxon>
    </lineage>
</organism>
<protein>
    <submittedName>
        <fullName evidence="1">Uncharacterized protein</fullName>
    </submittedName>
</protein>
<evidence type="ECO:0000313" key="2">
    <source>
        <dbReference type="Proteomes" id="UP000075714"/>
    </source>
</evidence>
<proteinExistence type="predicted"/>
<dbReference type="EMBL" id="LSYV01000049">
    <property type="protein sequence ID" value="KXZ45985.1"/>
    <property type="molecule type" value="Genomic_DNA"/>
</dbReference>
<gene>
    <name evidence="1" type="ORF">GPECTOR_48g417</name>
</gene>
<sequence length="95" mass="9694">MDWVAQVAQVVLEAAVEARVGLEGWGAPAGVKAAMVAVGWGAVGWEAVGWEAVGWEAVGWEAVGWEAVGWEDWDSVDAGMGEGKAGLVGDLQAGG</sequence>
<name>A0A150G8V8_GONPE</name>
<keyword evidence="2" id="KW-1185">Reference proteome</keyword>
<accession>A0A150G8V8</accession>
<dbReference type="AlphaFoldDB" id="A0A150G8V8"/>
<comment type="caution">
    <text evidence="1">The sequence shown here is derived from an EMBL/GenBank/DDBJ whole genome shotgun (WGS) entry which is preliminary data.</text>
</comment>
<evidence type="ECO:0000313" key="1">
    <source>
        <dbReference type="EMBL" id="KXZ45985.1"/>
    </source>
</evidence>
<dbReference type="Proteomes" id="UP000075714">
    <property type="component" value="Unassembled WGS sequence"/>
</dbReference>
<reference evidence="2" key="1">
    <citation type="journal article" date="2016" name="Nat. Commun.">
        <title>The Gonium pectorale genome demonstrates co-option of cell cycle regulation during the evolution of multicellularity.</title>
        <authorList>
            <person name="Hanschen E.R."/>
            <person name="Marriage T.N."/>
            <person name="Ferris P.J."/>
            <person name="Hamaji T."/>
            <person name="Toyoda A."/>
            <person name="Fujiyama A."/>
            <person name="Neme R."/>
            <person name="Noguchi H."/>
            <person name="Minakuchi Y."/>
            <person name="Suzuki M."/>
            <person name="Kawai-Toyooka H."/>
            <person name="Smith D.R."/>
            <person name="Sparks H."/>
            <person name="Anderson J."/>
            <person name="Bakaric R."/>
            <person name="Luria V."/>
            <person name="Karger A."/>
            <person name="Kirschner M.W."/>
            <person name="Durand P.M."/>
            <person name="Michod R.E."/>
            <person name="Nozaki H."/>
            <person name="Olson B.J."/>
        </authorList>
    </citation>
    <scope>NUCLEOTIDE SEQUENCE [LARGE SCALE GENOMIC DNA]</scope>
    <source>
        <strain evidence="2">NIES-2863</strain>
    </source>
</reference>